<evidence type="ECO:0000256" key="2">
    <source>
        <dbReference type="ARBA" id="ARBA00022737"/>
    </source>
</evidence>
<dbReference type="InterPro" id="IPR011004">
    <property type="entry name" value="Trimer_LpxA-like_sf"/>
</dbReference>
<sequence length="172" mass="18803">MKKIGLLMRVLFSNFGQIGRKICRVNFSYQIQSLISPRVSLRTFESGKIEFGNKVEVRPNTEITARNGTIKIGNNCFINRNCMIVSHSSILIEDSVTIGPGTVIYDHDHDGKGGFISSSISIKEGAWIGANVVILKGVTIGKNAVIAAGSVVTKSIPDGVKFYQKRENILCE</sequence>
<proteinExistence type="predicted"/>
<evidence type="ECO:0000256" key="1">
    <source>
        <dbReference type="ARBA" id="ARBA00022679"/>
    </source>
</evidence>
<dbReference type="RefSeq" id="WP_268802731.1">
    <property type="nucleotide sequence ID" value="NZ_JAPRAW010000021.1"/>
</dbReference>
<dbReference type="InterPro" id="IPR001451">
    <property type="entry name" value="Hexapep"/>
</dbReference>
<dbReference type="EMBL" id="JAPRAY010000018">
    <property type="protein sequence ID" value="MCZ0668478.1"/>
    <property type="molecule type" value="Genomic_DNA"/>
</dbReference>
<dbReference type="AlphaFoldDB" id="A0A9Q4I314"/>
<dbReference type="CDD" id="cd04647">
    <property type="entry name" value="LbH_MAT_like"/>
    <property type="match status" value="1"/>
</dbReference>
<organism evidence="3 4">
    <name type="scientific">Mediterraneibacter gnavus</name>
    <name type="common">Ruminococcus gnavus</name>
    <dbReference type="NCBI Taxonomy" id="33038"/>
    <lineage>
        <taxon>Bacteria</taxon>
        <taxon>Bacillati</taxon>
        <taxon>Bacillota</taxon>
        <taxon>Clostridia</taxon>
        <taxon>Lachnospirales</taxon>
        <taxon>Lachnospiraceae</taxon>
        <taxon>Mediterraneibacter</taxon>
    </lineage>
</organism>
<gene>
    <name evidence="3" type="ORF">OZZ17_13145</name>
</gene>
<dbReference type="PROSITE" id="PS00101">
    <property type="entry name" value="HEXAPEP_TRANSFERASES"/>
    <property type="match status" value="1"/>
</dbReference>
<dbReference type="SUPFAM" id="SSF51161">
    <property type="entry name" value="Trimeric LpxA-like enzymes"/>
    <property type="match status" value="1"/>
</dbReference>
<dbReference type="Gene3D" id="2.160.10.10">
    <property type="entry name" value="Hexapeptide repeat proteins"/>
    <property type="match status" value="1"/>
</dbReference>
<dbReference type="GO" id="GO:0016746">
    <property type="term" value="F:acyltransferase activity"/>
    <property type="evidence" value="ECO:0007669"/>
    <property type="project" value="UniProtKB-KW"/>
</dbReference>
<dbReference type="Pfam" id="PF14602">
    <property type="entry name" value="Hexapep_2"/>
    <property type="match status" value="1"/>
</dbReference>
<dbReference type="PANTHER" id="PTHR23416:SF78">
    <property type="entry name" value="LIPOPOLYSACCHARIDE BIOSYNTHESIS O-ACETYL TRANSFERASE WBBJ-RELATED"/>
    <property type="match status" value="1"/>
</dbReference>
<reference evidence="3" key="1">
    <citation type="submission" date="2022-11" db="EMBL/GenBank/DDBJ databases">
        <title>Temperate bacteriophages infecting mucin-degrading bacterium Ruminococcus gnavus from the human gut.</title>
        <authorList>
            <person name="Buttimer C."/>
        </authorList>
    </citation>
    <scope>NUCLEOTIDE SEQUENCE</scope>
    <source>
        <strain evidence="3">CCUG 49994</strain>
    </source>
</reference>
<evidence type="ECO:0000313" key="4">
    <source>
        <dbReference type="Proteomes" id="UP001079535"/>
    </source>
</evidence>
<dbReference type="Pfam" id="PF00132">
    <property type="entry name" value="Hexapep"/>
    <property type="match status" value="1"/>
</dbReference>
<keyword evidence="3" id="KW-0012">Acyltransferase</keyword>
<dbReference type="PANTHER" id="PTHR23416">
    <property type="entry name" value="SIALIC ACID SYNTHASE-RELATED"/>
    <property type="match status" value="1"/>
</dbReference>
<protein>
    <submittedName>
        <fullName evidence="3">Acyltransferase</fullName>
    </submittedName>
</protein>
<dbReference type="InterPro" id="IPR018357">
    <property type="entry name" value="Hexapep_transf_CS"/>
</dbReference>
<dbReference type="InterPro" id="IPR051159">
    <property type="entry name" value="Hexapeptide_acetyltransf"/>
</dbReference>
<dbReference type="Proteomes" id="UP001079535">
    <property type="component" value="Unassembled WGS sequence"/>
</dbReference>
<keyword evidence="1" id="KW-0808">Transferase</keyword>
<evidence type="ECO:0000313" key="3">
    <source>
        <dbReference type="EMBL" id="MCZ0668478.1"/>
    </source>
</evidence>
<accession>A0A9Q4I314</accession>
<keyword evidence="2" id="KW-0677">Repeat</keyword>
<comment type="caution">
    <text evidence="3">The sequence shown here is derived from an EMBL/GenBank/DDBJ whole genome shotgun (WGS) entry which is preliminary data.</text>
</comment>
<name>A0A9Q4I314_MEDGN</name>